<protein>
    <submittedName>
        <fullName evidence="1">Uncharacterized protein</fullName>
    </submittedName>
</protein>
<gene>
    <name evidence="1" type="ORF">OXX778_LOCUS23473</name>
</gene>
<proteinExistence type="predicted"/>
<dbReference type="AlphaFoldDB" id="A0A814T9A2"/>
<sequence>MTMVTQKFNQTIKKTVKQNQKLNRQLSESSDDDVVFQEQDNYEIFNPVTEHIQSNSRMEQLINYAHPLIVVDAHLLEESFVQLKEIIGSESEIDLNDEDLVKLLVRYDCDLNRVIPIVLNCE</sequence>
<comment type="caution">
    <text evidence="1">The sequence shown here is derived from an EMBL/GenBank/DDBJ whole genome shotgun (WGS) entry which is preliminary data.</text>
</comment>
<accession>A0A814T9A2</accession>
<dbReference type="Proteomes" id="UP000663879">
    <property type="component" value="Unassembled WGS sequence"/>
</dbReference>
<dbReference type="EMBL" id="CAJNOC010012971">
    <property type="protein sequence ID" value="CAF1156342.1"/>
    <property type="molecule type" value="Genomic_DNA"/>
</dbReference>
<evidence type="ECO:0000313" key="2">
    <source>
        <dbReference type="Proteomes" id="UP000663879"/>
    </source>
</evidence>
<name>A0A814T9A2_9BILA</name>
<organism evidence="1 2">
    <name type="scientific">Brachionus calyciflorus</name>
    <dbReference type="NCBI Taxonomy" id="104777"/>
    <lineage>
        <taxon>Eukaryota</taxon>
        <taxon>Metazoa</taxon>
        <taxon>Spiralia</taxon>
        <taxon>Gnathifera</taxon>
        <taxon>Rotifera</taxon>
        <taxon>Eurotatoria</taxon>
        <taxon>Monogononta</taxon>
        <taxon>Pseudotrocha</taxon>
        <taxon>Ploima</taxon>
        <taxon>Brachionidae</taxon>
        <taxon>Brachionus</taxon>
    </lineage>
</organism>
<keyword evidence="2" id="KW-1185">Reference proteome</keyword>
<evidence type="ECO:0000313" key="1">
    <source>
        <dbReference type="EMBL" id="CAF1156342.1"/>
    </source>
</evidence>
<reference evidence="1" key="1">
    <citation type="submission" date="2021-02" db="EMBL/GenBank/DDBJ databases">
        <authorList>
            <person name="Nowell W R."/>
        </authorList>
    </citation>
    <scope>NUCLEOTIDE SEQUENCE</scope>
    <source>
        <strain evidence="1">Ploen Becks lab</strain>
    </source>
</reference>
<dbReference type="OrthoDB" id="684045at2759"/>